<evidence type="ECO:0000313" key="1">
    <source>
        <dbReference type="EMBL" id="KAF2632284.1"/>
    </source>
</evidence>
<gene>
    <name evidence="1" type="ORF">BU25DRAFT_146518</name>
</gene>
<proteinExistence type="predicted"/>
<sequence length="135" mass="15015">MQGPCIVSNFLIFVAITLYSSKLVPENLALGTRHSIPISFQRMYSDRKKWRALNAAAGLTSPYRGSDSPLLVSMLSGKIMDWPYSTSPHIYTVLRATIRHMSRLRCLLAVGCIGAYLLIGCYVARLHVNSYTTST</sequence>
<accession>A0ACB6SE12</accession>
<protein>
    <submittedName>
        <fullName evidence="1">Uncharacterized protein</fullName>
    </submittedName>
</protein>
<dbReference type="Proteomes" id="UP000799754">
    <property type="component" value="Unassembled WGS sequence"/>
</dbReference>
<organism evidence="1 2">
    <name type="scientific">Macroventuria anomochaeta</name>
    <dbReference type="NCBI Taxonomy" id="301207"/>
    <lineage>
        <taxon>Eukaryota</taxon>
        <taxon>Fungi</taxon>
        <taxon>Dikarya</taxon>
        <taxon>Ascomycota</taxon>
        <taxon>Pezizomycotina</taxon>
        <taxon>Dothideomycetes</taxon>
        <taxon>Pleosporomycetidae</taxon>
        <taxon>Pleosporales</taxon>
        <taxon>Pleosporineae</taxon>
        <taxon>Didymellaceae</taxon>
        <taxon>Macroventuria</taxon>
    </lineage>
</organism>
<evidence type="ECO:0000313" key="2">
    <source>
        <dbReference type="Proteomes" id="UP000799754"/>
    </source>
</evidence>
<reference evidence="1" key="1">
    <citation type="journal article" date="2020" name="Stud. Mycol.">
        <title>101 Dothideomycetes genomes: a test case for predicting lifestyles and emergence of pathogens.</title>
        <authorList>
            <person name="Haridas S."/>
            <person name="Albert R."/>
            <person name="Binder M."/>
            <person name="Bloem J."/>
            <person name="Labutti K."/>
            <person name="Salamov A."/>
            <person name="Andreopoulos B."/>
            <person name="Baker S."/>
            <person name="Barry K."/>
            <person name="Bills G."/>
            <person name="Bluhm B."/>
            <person name="Cannon C."/>
            <person name="Castanera R."/>
            <person name="Culley D."/>
            <person name="Daum C."/>
            <person name="Ezra D."/>
            <person name="Gonzalez J."/>
            <person name="Henrissat B."/>
            <person name="Kuo A."/>
            <person name="Liang C."/>
            <person name="Lipzen A."/>
            <person name="Lutzoni F."/>
            <person name="Magnuson J."/>
            <person name="Mondo S."/>
            <person name="Nolan M."/>
            <person name="Ohm R."/>
            <person name="Pangilinan J."/>
            <person name="Park H.-J."/>
            <person name="Ramirez L."/>
            <person name="Alfaro M."/>
            <person name="Sun H."/>
            <person name="Tritt A."/>
            <person name="Yoshinaga Y."/>
            <person name="Zwiers L.-H."/>
            <person name="Turgeon B."/>
            <person name="Goodwin S."/>
            <person name="Spatafora J."/>
            <person name="Crous P."/>
            <person name="Grigoriev I."/>
        </authorList>
    </citation>
    <scope>NUCLEOTIDE SEQUENCE</scope>
    <source>
        <strain evidence="1">CBS 525.71</strain>
    </source>
</reference>
<name>A0ACB6SE12_9PLEO</name>
<dbReference type="EMBL" id="MU006703">
    <property type="protein sequence ID" value="KAF2632284.1"/>
    <property type="molecule type" value="Genomic_DNA"/>
</dbReference>
<keyword evidence="2" id="KW-1185">Reference proteome</keyword>
<comment type="caution">
    <text evidence="1">The sequence shown here is derived from an EMBL/GenBank/DDBJ whole genome shotgun (WGS) entry which is preliminary data.</text>
</comment>